<dbReference type="Proteomes" id="UP001310022">
    <property type="component" value="Unassembled WGS sequence"/>
</dbReference>
<keyword evidence="3" id="KW-1185">Reference proteome</keyword>
<proteinExistence type="predicted"/>
<keyword evidence="1" id="KW-0732">Signal</keyword>
<dbReference type="Gene3D" id="2.40.160.10">
    <property type="entry name" value="Porin"/>
    <property type="match status" value="1"/>
</dbReference>
<gene>
    <name evidence="2" type="ORF">PEDI_37500</name>
</gene>
<sequence length="401" mass="45932">MRLFLMIGLLMTFLYQNAFAQSESSYNIRYFAHTGGVYNNQIDKTNETNTTQINFDQAVFTIMATANFGDRFSFLGEFTLENSFDEATSSLIFQPNLHRLFMRYNFSDYFGIQIGKTTLPIGYWNNAFYRGGAITQPTIERPSFLQESEFAVITDYALQLEGQGISRYNFGYSLFLGPGRTSQYFNSFNGLTWGFDLHFEPVESLRLGYSFKHDKIPEDQAYEDAIEILGENGLMGIFNPVISEQIGITTDRERVYKVLLQNTSINKSAISLVYMEGFTPWEVIAEYHFSRWHPDEVGIDLDESVVQDDIFLYTGYHLGKLTPYFMYQYSAFVMDYPTEKIFDSSDNLYGLGVRYNFTPNAVIKVEYKYRDGHDAPFGPAGTPVVNDTDSHWAGIQIAVGF</sequence>
<accession>A0AAN4W237</accession>
<feature type="chain" id="PRO_5042933796" description="Porin" evidence="1">
    <location>
        <begin position="21"/>
        <end position="401"/>
    </location>
</feature>
<organism evidence="2 3">
    <name type="scientific">Persicobacter diffluens</name>
    <dbReference type="NCBI Taxonomy" id="981"/>
    <lineage>
        <taxon>Bacteria</taxon>
        <taxon>Pseudomonadati</taxon>
        <taxon>Bacteroidota</taxon>
        <taxon>Cytophagia</taxon>
        <taxon>Cytophagales</taxon>
        <taxon>Persicobacteraceae</taxon>
        <taxon>Persicobacter</taxon>
    </lineage>
</organism>
<dbReference type="RefSeq" id="WP_338238398.1">
    <property type="nucleotide sequence ID" value="NZ_BQKE01000002.1"/>
</dbReference>
<evidence type="ECO:0008006" key="4">
    <source>
        <dbReference type="Google" id="ProtNLM"/>
    </source>
</evidence>
<name>A0AAN4W237_9BACT</name>
<evidence type="ECO:0000313" key="2">
    <source>
        <dbReference type="EMBL" id="GJM63198.1"/>
    </source>
</evidence>
<protein>
    <recommendedName>
        <fullName evidence="4">Porin</fullName>
    </recommendedName>
</protein>
<dbReference type="InterPro" id="IPR023614">
    <property type="entry name" value="Porin_dom_sf"/>
</dbReference>
<comment type="caution">
    <text evidence="2">The sequence shown here is derived from an EMBL/GenBank/DDBJ whole genome shotgun (WGS) entry which is preliminary data.</text>
</comment>
<dbReference type="SUPFAM" id="SSF56935">
    <property type="entry name" value="Porins"/>
    <property type="match status" value="1"/>
</dbReference>
<dbReference type="AlphaFoldDB" id="A0AAN4W237"/>
<feature type="signal peptide" evidence="1">
    <location>
        <begin position="1"/>
        <end position="20"/>
    </location>
</feature>
<dbReference type="EMBL" id="BQKE01000002">
    <property type="protein sequence ID" value="GJM63198.1"/>
    <property type="molecule type" value="Genomic_DNA"/>
</dbReference>
<reference evidence="2 3" key="1">
    <citation type="submission" date="2021-12" db="EMBL/GenBank/DDBJ databases">
        <title>Genome sequencing of bacteria with rrn-lacking chromosome and rrn-plasmid.</title>
        <authorList>
            <person name="Anda M."/>
            <person name="Iwasaki W."/>
        </authorList>
    </citation>
    <scope>NUCLEOTIDE SEQUENCE [LARGE SCALE GENOMIC DNA]</scope>
    <source>
        <strain evidence="2 3">NBRC 15940</strain>
    </source>
</reference>
<evidence type="ECO:0000256" key="1">
    <source>
        <dbReference type="SAM" id="SignalP"/>
    </source>
</evidence>
<evidence type="ECO:0000313" key="3">
    <source>
        <dbReference type="Proteomes" id="UP001310022"/>
    </source>
</evidence>